<protein>
    <submittedName>
        <fullName evidence="3">DUF1571 domain-containing protein</fullName>
    </submittedName>
</protein>
<dbReference type="InterPro" id="IPR011465">
    <property type="entry name" value="DUF1571"/>
</dbReference>
<dbReference type="RefSeq" id="WP_125418918.1">
    <property type="nucleotide sequence ID" value="NZ_RWIT01000002.1"/>
</dbReference>
<comment type="caution">
    <text evidence="3">The sequence shown here is derived from an EMBL/GenBank/DDBJ whole genome shotgun (WGS) entry which is preliminary data.</text>
</comment>
<sequence>MIRYYRLLAAATLGLTTAAAISPEPKLTTEQLVSRLSTSIQGLKTLRCTVRAQERIPGGIQQARTLMKISFGPYKVYMRNQKGIEILYVTGQNNGDAWVYPNSFPYVTLSLDPNGSVMRKNQHHSTLDAGYGTIAEMLHGSSQRLDRSFEKTFRYAGDTTVQGRPAYILRSDFPQFRYVSYKPTKNESVTTISDKFGCGEYRILERNNLSPGDVVPAGKTVQVPNGYGRRTIMCVDQKLFLPLVVQVNDDKGLFEKFEFSDIVANQPIPAQEFTKDFKGYKL</sequence>
<reference evidence="3 4" key="1">
    <citation type="submission" date="2018-12" db="EMBL/GenBank/DDBJ databases">
        <authorList>
            <person name="Feng G."/>
            <person name="Zhu H."/>
        </authorList>
    </citation>
    <scope>NUCLEOTIDE SEQUENCE [LARGE SCALE GENOMIC DNA]</scope>
    <source>
        <strain evidence="3 4">KCTC 12533</strain>
    </source>
</reference>
<dbReference type="Pfam" id="PF01476">
    <property type="entry name" value="LysM"/>
    <property type="match status" value="1"/>
</dbReference>
<feature type="domain" description="LysM" evidence="2">
    <location>
        <begin position="179"/>
        <end position="223"/>
    </location>
</feature>
<accession>A0A428KUH0</accession>
<dbReference type="Proteomes" id="UP000273500">
    <property type="component" value="Unassembled WGS sequence"/>
</dbReference>
<feature type="chain" id="PRO_5019258583" evidence="1">
    <location>
        <begin position="23"/>
        <end position="282"/>
    </location>
</feature>
<keyword evidence="1" id="KW-0732">Signal</keyword>
<dbReference type="AlphaFoldDB" id="A0A428KUH0"/>
<feature type="signal peptide" evidence="1">
    <location>
        <begin position="1"/>
        <end position="22"/>
    </location>
</feature>
<evidence type="ECO:0000256" key="1">
    <source>
        <dbReference type="SAM" id="SignalP"/>
    </source>
</evidence>
<gene>
    <name evidence="3" type="ORF">EI291_06095</name>
</gene>
<evidence type="ECO:0000313" key="3">
    <source>
        <dbReference type="EMBL" id="RSK50222.1"/>
    </source>
</evidence>
<evidence type="ECO:0000259" key="2">
    <source>
        <dbReference type="PROSITE" id="PS51782"/>
    </source>
</evidence>
<dbReference type="EMBL" id="RWIT01000002">
    <property type="protein sequence ID" value="RSK50222.1"/>
    <property type="molecule type" value="Genomic_DNA"/>
</dbReference>
<proteinExistence type="predicted"/>
<dbReference type="OrthoDB" id="870556at2"/>
<organism evidence="3 4">
    <name type="scientific">Hymenobacter rigui</name>
    <dbReference type="NCBI Taxonomy" id="334424"/>
    <lineage>
        <taxon>Bacteria</taxon>
        <taxon>Pseudomonadati</taxon>
        <taxon>Bacteroidota</taxon>
        <taxon>Cytophagia</taxon>
        <taxon>Cytophagales</taxon>
        <taxon>Hymenobacteraceae</taxon>
        <taxon>Hymenobacter</taxon>
    </lineage>
</organism>
<evidence type="ECO:0000313" key="4">
    <source>
        <dbReference type="Proteomes" id="UP000273500"/>
    </source>
</evidence>
<dbReference type="PROSITE" id="PS51782">
    <property type="entry name" value="LYSM"/>
    <property type="match status" value="1"/>
</dbReference>
<name>A0A428KUH0_9BACT</name>
<dbReference type="Gene3D" id="2.50.20.10">
    <property type="entry name" value="Lipoprotein localisation LolA/LolB/LppX"/>
    <property type="match status" value="1"/>
</dbReference>
<dbReference type="InterPro" id="IPR018392">
    <property type="entry name" value="LysM"/>
</dbReference>
<keyword evidence="4" id="KW-1185">Reference proteome</keyword>
<dbReference type="Pfam" id="PF07608">
    <property type="entry name" value="DUF1571"/>
    <property type="match status" value="1"/>
</dbReference>